<name>A0A5J4VNR8_9EUKA</name>
<sequence>MAMITIIDMIEKETTGTIIYIWEEVEREGEQFQVKVQEMDRIMMIGLKGYIAKFRDKSQDSSEYDAIEENRPYLQFKQLQGRQFSCKVSEKPKKPPFAQRTGSLPISMKKVAIGKAAIVQVDVGTGAKIYKTNEEQFEDNTVFVIPYRLNTIVCSE</sequence>
<dbReference type="Proteomes" id="UP000324800">
    <property type="component" value="Unassembled WGS sequence"/>
</dbReference>
<organism evidence="1 2">
    <name type="scientific">Streblomastix strix</name>
    <dbReference type="NCBI Taxonomy" id="222440"/>
    <lineage>
        <taxon>Eukaryota</taxon>
        <taxon>Metamonada</taxon>
        <taxon>Preaxostyla</taxon>
        <taxon>Oxymonadida</taxon>
        <taxon>Streblomastigidae</taxon>
        <taxon>Streblomastix</taxon>
    </lineage>
</organism>
<gene>
    <name evidence="1" type="ORF">EZS28_020320</name>
</gene>
<dbReference type="EMBL" id="SNRW01005892">
    <property type="protein sequence ID" value="KAA6384154.1"/>
    <property type="molecule type" value="Genomic_DNA"/>
</dbReference>
<proteinExistence type="predicted"/>
<evidence type="ECO:0000313" key="1">
    <source>
        <dbReference type="EMBL" id="KAA6384154.1"/>
    </source>
</evidence>
<reference evidence="1 2" key="1">
    <citation type="submission" date="2019-03" db="EMBL/GenBank/DDBJ databases">
        <title>Single cell metagenomics reveals metabolic interactions within the superorganism composed of flagellate Streblomastix strix and complex community of Bacteroidetes bacteria on its surface.</title>
        <authorList>
            <person name="Treitli S.C."/>
            <person name="Kolisko M."/>
            <person name="Husnik F."/>
            <person name="Keeling P."/>
            <person name="Hampl V."/>
        </authorList>
    </citation>
    <scope>NUCLEOTIDE SEQUENCE [LARGE SCALE GENOMIC DNA]</scope>
    <source>
        <strain evidence="1">ST1C</strain>
    </source>
</reference>
<evidence type="ECO:0000313" key="2">
    <source>
        <dbReference type="Proteomes" id="UP000324800"/>
    </source>
</evidence>
<dbReference type="AlphaFoldDB" id="A0A5J4VNR8"/>
<comment type="caution">
    <text evidence="1">The sequence shown here is derived from an EMBL/GenBank/DDBJ whole genome shotgun (WGS) entry which is preliminary data.</text>
</comment>
<protein>
    <submittedName>
        <fullName evidence="1">Uncharacterized protein</fullName>
    </submittedName>
</protein>
<accession>A0A5J4VNR8</accession>